<evidence type="ECO:0000259" key="4">
    <source>
        <dbReference type="PROSITE" id="PS50186"/>
    </source>
</evidence>
<dbReference type="CDD" id="cd02066">
    <property type="entry name" value="GRX_family"/>
    <property type="match status" value="1"/>
</dbReference>
<sequence>MTDASIEYKGQVLVYTTTGCPHCKATKSKLDSLNLPYVNVNLDDYPEQRDVMIQLTNKRTVPQLFFSDKHVGGNDDFQKLSQAELDDLIAYVRDCELPAGAPTFVETKLNETAEDPLGKQDDLAELVENFSKQSKIIYDHRKLLFSSNPKTFTGDDFITYIAHQKQLEREEAKEIAQEILNKNFAVPAKETNNASIRDDSTLYRLVHDVPSKALNANIPSFVSVGSASQVSVVLRKHILKMYAKYLSSDGRSVDYAGIGKSSEFEDYKKLTAQLARVQIDGLERHEIIAFFVNIYNALVIHGNIEYGFPENTWQRYKFFNRCRYVIGRHAYSLQDIENGVLRSNRKGVGMLSRPFKESDPRIKNILQPHEALIHFALVCGAKSCPPIKTYTSENIISQLKLSASAFLESDDGCRVDSKQKLIGLSMIFSWYREDFGESAYEVLLWVKQHMADGKKKTEFVSLLDSKQYKLVYLTYDWGTNKK</sequence>
<evidence type="ECO:0000313" key="5">
    <source>
        <dbReference type="EMBL" id="CAB3262454.1"/>
    </source>
</evidence>
<dbReference type="InterPro" id="IPR002109">
    <property type="entry name" value="Glutaredoxin"/>
</dbReference>
<dbReference type="SUPFAM" id="SSF52833">
    <property type="entry name" value="Thioredoxin-like"/>
    <property type="match status" value="1"/>
</dbReference>
<dbReference type="Pfam" id="PF04784">
    <property type="entry name" value="DUF547"/>
    <property type="match status" value="1"/>
</dbReference>
<dbReference type="PROSITE" id="PS00194">
    <property type="entry name" value="THIOREDOXIN_1"/>
    <property type="match status" value="1"/>
</dbReference>
<protein>
    <submittedName>
        <fullName evidence="5">Uncharacterized protein LOC100179648</fullName>
    </submittedName>
</protein>
<keyword evidence="3" id="KW-0676">Redox-active center</keyword>
<dbReference type="GO" id="GO:0045454">
    <property type="term" value="P:cell redox homeostasis"/>
    <property type="evidence" value="ECO:0007669"/>
    <property type="project" value="TreeGrafter"/>
</dbReference>
<gene>
    <name evidence="5" type="primary">LOC100179648</name>
</gene>
<keyword evidence="2" id="KW-1015">Disulfide bond</keyword>
<feature type="domain" description="DEP" evidence="4">
    <location>
        <begin position="132"/>
        <end position="207"/>
    </location>
</feature>
<dbReference type="Gene3D" id="1.10.10.10">
    <property type="entry name" value="Winged helix-like DNA-binding domain superfamily/Winged helix DNA-binding domain"/>
    <property type="match status" value="1"/>
</dbReference>
<dbReference type="InterPro" id="IPR051548">
    <property type="entry name" value="Grx-like_ET"/>
</dbReference>
<proteinExistence type="evidence at transcript level"/>
<dbReference type="PANTHER" id="PTHR34386">
    <property type="entry name" value="GLUTAREDOXIN"/>
    <property type="match status" value="1"/>
</dbReference>
<dbReference type="PANTHER" id="PTHR34386:SF1">
    <property type="entry name" value="GLUTAREDOXIN-LIKE PROTEIN NRDH"/>
    <property type="match status" value="1"/>
</dbReference>
<dbReference type="GO" id="GO:0035556">
    <property type="term" value="P:intracellular signal transduction"/>
    <property type="evidence" value="ECO:0007669"/>
    <property type="project" value="InterPro"/>
</dbReference>
<dbReference type="InterPro" id="IPR036249">
    <property type="entry name" value="Thioredoxin-like_sf"/>
</dbReference>
<dbReference type="SUPFAM" id="SSF46785">
    <property type="entry name" value="Winged helix' DNA-binding domain"/>
    <property type="match status" value="1"/>
</dbReference>
<dbReference type="AlphaFoldDB" id="A0A6F9DHU0"/>
<dbReference type="InterPro" id="IPR006869">
    <property type="entry name" value="DUF547"/>
</dbReference>
<dbReference type="InterPro" id="IPR011767">
    <property type="entry name" value="GLR_AS"/>
</dbReference>
<dbReference type="CDD" id="cd04371">
    <property type="entry name" value="DEP"/>
    <property type="match status" value="1"/>
</dbReference>
<dbReference type="PROSITE" id="PS51354">
    <property type="entry name" value="GLUTAREDOXIN_2"/>
    <property type="match status" value="1"/>
</dbReference>
<dbReference type="InterPro" id="IPR000591">
    <property type="entry name" value="DEP_dom"/>
</dbReference>
<evidence type="ECO:0000256" key="1">
    <source>
        <dbReference type="ARBA" id="ARBA00002549"/>
    </source>
</evidence>
<reference evidence="5" key="1">
    <citation type="submission" date="2020-04" db="EMBL/GenBank/DDBJ databases">
        <authorList>
            <person name="Neveu A P."/>
        </authorList>
    </citation>
    <scope>NUCLEOTIDE SEQUENCE</scope>
    <source>
        <tissue evidence="5">Whole embryo</tissue>
    </source>
</reference>
<dbReference type="Pfam" id="PF00462">
    <property type="entry name" value="Glutaredoxin"/>
    <property type="match status" value="1"/>
</dbReference>
<dbReference type="EMBL" id="LR786661">
    <property type="protein sequence ID" value="CAB3262454.1"/>
    <property type="molecule type" value="mRNA"/>
</dbReference>
<dbReference type="PROSITE" id="PS00195">
    <property type="entry name" value="GLUTAREDOXIN_1"/>
    <property type="match status" value="1"/>
</dbReference>
<dbReference type="PROSITE" id="PS50186">
    <property type="entry name" value="DEP"/>
    <property type="match status" value="1"/>
</dbReference>
<accession>A0A6F9DHU0</accession>
<dbReference type="InterPro" id="IPR036390">
    <property type="entry name" value="WH_DNA-bd_sf"/>
</dbReference>
<dbReference type="InterPro" id="IPR017937">
    <property type="entry name" value="Thioredoxin_CS"/>
</dbReference>
<dbReference type="InterPro" id="IPR036388">
    <property type="entry name" value="WH-like_DNA-bd_sf"/>
</dbReference>
<name>A0A6F9DHU0_9ASCI</name>
<evidence type="ECO:0000256" key="3">
    <source>
        <dbReference type="ARBA" id="ARBA00023284"/>
    </source>
</evidence>
<dbReference type="GO" id="GO:0009055">
    <property type="term" value="F:electron transfer activity"/>
    <property type="evidence" value="ECO:0007669"/>
    <property type="project" value="TreeGrafter"/>
</dbReference>
<comment type="function">
    <text evidence="1">Has a glutathione-disulfide oxidoreductase activity in the presence of NADPH and glutathione reductase. Reduces low molecular weight disulfides and proteins.</text>
</comment>
<evidence type="ECO:0000256" key="2">
    <source>
        <dbReference type="ARBA" id="ARBA00023157"/>
    </source>
</evidence>
<organism evidence="5">
    <name type="scientific">Phallusia mammillata</name>
    <dbReference type="NCBI Taxonomy" id="59560"/>
    <lineage>
        <taxon>Eukaryota</taxon>
        <taxon>Metazoa</taxon>
        <taxon>Chordata</taxon>
        <taxon>Tunicata</taxon>
        <taxon>Ascidiacea</taxon>
        <taxon>Phlebobranchia</taxon>
        <taxon>Ascidiidae</taxon>
        <taxon>Phallusia</taxon>
    </lineage>
</organism>
<dbReference type="Gene3D" id="3.40.30.10">
    <property type="entry name" value="Glutaredoxin"/>
    <property type="match status" value="1"/>
</dbReference>
<dbReference type="PRINTS" id="PR00160">
    <property type="entry name" value="GLUTAREDOXIN"/>
</dbReference>
<dbReference type="InterPro" id="IPR014025">
    <property type="entry name" value="Glutaredoxin_subgr"/>
</dbReference>